<sequence length="168" mass="18362" precursor="true">MKNRRLFTASALLCALALSSAALALDAPKERPILVISGKIATKNAGEVARFDMKMIEALPQHSFTTSTPWFDRPVKFTGPLLADVLAAVKASGSNVGAVAINDYRITIPVADAAKFQVIVARLIDDKPIPVREKGPLFVVYPFDSSAELRTSTYYERSIWQLKALDIQ</sequence>
<name>A0A4V1AC34_HYDPS</name>
<proteinExistence type="predicted"/>
<reference evidence="2 3" key="1">
    <citation type="submission" date="2019-03" db="EMBL/GenBank/DDBJ databases">
        <authorList>
            <person name="Sebastian G."/>
            <person name="Baumann P."/>
            <person name="Ruckert C."/>
            <person name="Kalinowski J."/>
            <person name="Nebel B."/>
            <person name="Takors R."/>
            <person name="Blombach B."/>
        </authorList>
    </citation>
    <scope>NUCLEOTIDE SEQUENCE [LARGE SCALE GENOMIC DNA]</scope>
    <source>
        <strain evidence="2 3">DSM 1084</strain>
    </source>
</reference>
<accession>A0A4V1AC34</accession>
<evidence type="ECO:0000256" key="1">
    <source>
        <dbReference type="SAM" id="SignalP"/>
    </source>
</evidence>
<keyword evidence="1" id="KW-0732">Signal</keyword>
<protein>
    <recommendedName>
        <fullName evidence="4">Oxidoreductase molybdopterin binding domain protein</fullName>
    </recommendedName>
</protein>
<dbReference type="Proteomes" id="UP000293912">
    <property type="component" value="Chromosome"/>
</dbReference>
<dbReference type="RefSeq" id="WP_133157685.1">
    <property type="nucleotide sequence ID" value="NZ_CP037867.1"/>
</dbReference>
<keyword evidence="3" id="KW-1185">Reference proteome</keyword>
<dbReference type="Gene3D" id="3.90.420.10">
    <property type="entry name" value="Oxidoreductase, molybdopterin-binding domain"/>
    <property type="match status" value="1"/>
</dbReference>
<feature type="chain" id="PRO_5020916415" description="Oxidoreductase molybdopterin binding domain protein" evidence="1">
    <location>
        <begin position="25"/>
        <end position="168"/>
    </location>
</feature>
<evidence type="ECO:0000313" key="3">
    <source>
        <dbReference type="Proteomes" id="UP000293912"/>
    </source>
</evidence>
<dbReference type="SUPFAM" id="SSF56524">
    <property type="entry name" value="Oxidoreductase molybdopterin-binding domain"/>
    <property type="match status" value="1"/>
</dbReference>
<organism evidence="2 3">
    <name type="scientific">Hydrogenophaga pseudoflava</name>
    <name type="common">Pseudomonas carboxydoflava</name>
    <dbReference type="NCBI Taxonomy" id="47421"/>
    <lineage>
        <taxon>Bacteria</taxon>
        <taxon>Pseudomonadati</taxon>
        <taxon>Pseudomonadota</taxon>
        <taxon>Betaproteobacteria</taxon>
        <taxon>Burkholderiales</taxon>
        <taxon>Comamonadaceae</taxon>
        <taxon>Hydrogenophaga</taxon>
    </lineage>
</organism>
<evidence type="ECO:0000313" key="2">
    <source>
        <dbReference type="EMBL" id="QBM30073.1"/>
    </source>
</evidence>
<dbReference type="KEGG" id="hpse:HPF_20440"/>
<dbReference type="AlphaFoldDB" id="A0A4V1AC34"/>
<dbReference type="EMBL" id="CP037867">
    <property type="protein sequence ID" value="QBM30073.1"/>
    <property type="molecule type" value="Genomic_DNA"/>
</dbReference>
<gene>
    <name evidence="2" type="ORF">HPF_20440</name>
</gene>
<evidence type="ECO:0008006" key="4">
    <source>
        <dbReference type="Google" id="ProtNLM"/>
    </source>
</evidence>
<feature type="signal peptide" evidence="1">
    <location>
        <begin position="1"/>
        <end position="24"/>
    </location>
</feature>
<dbReference type="InterPro" id="IPR036374">
    <property type="entry name" value="OxRdtase_Mopterin-bd_sf"/>
</dbReference>